<feature type="transmembrane region" description="Helical" evidence="1">
    <location>
        <begin position="67"/>
        <end position="93"/>
    </location>
</feature>
<evidence type="ECO:0000256" key="1">
    <source>
        <dbReference type="SAM" id="Phobius"/>
    </source>
</evidence>
<reference evidence="2 3" key="1">
    <citation type="submission" date="2019-08" db="EMBL/GenBank/DDBJ databases">
        <title>Bacillus genomes from the desert of Cuatro Cienegas, Coahuila.</title>
        <authorList>
            <person name="Olmedo-Alvarez G."/>
        </authorList>
    </citation>
    <scope>NUCLEOTIDE SEQUENCE [LARGE SCALE GENOMIC DNA]</scope>
    <source>
        <strain evidence="2 3">CH128b_4D</strain>
    </source>
</reference>
<proteinExistence type="predicted"/>
<accession>A0A5D4MCB4</accession>
<evidence type="ECO:0000313" key="3">
    <source>
        <dbReference type="Proteomes" id="UP000325182"/>
    </source>
</evidence>
<dbReference type="Proteomes" id="UP000325182">
    <property type="component" value="Unassembled WGS sequence"/>
</dbReference>
<feature type="transmembrane region" description="Helical" evidence="1">
    <location>
        <begin position="6"/>
        <end position="22"/>
    </location>
</feature>
<dbReference type="AlphaFoldDB" id="A0A5D4MCB4"/>
<sequence>MILMLITFMVPIIIIGYVSLDINKKNSDILDYYMKHKENYVITLFVLLISIILLSFQAGFANLDREFWLSFIPNLITDLVGIIIAVFIINIILNRRQERQEKAKTYRMMGNRYEQLIIQMVKLYISAISRKPFVTGREEITITKIKSMLEETIGDINFQIDENFFTKPIEVLIFHENMTTNNVFDKFRDHYVDRIDFTEYIKREIQGSLDNFINRYISILPQDLKELLFSLEDLTSGNMFLNPKKLNPQMNPSNINFDPEVFRNFYRDFGEVLMLLLTYFEDEQY</sequence>
<keyword evidence="1" id="KW-1133">Transmembrane helix</keyword>
<comment type="caution">
    <text evidence="2">The sequence shown here is derived from an EMBL/GenBank/DDBJ whole genome shotgun (WGS) entry which is preliminary data.</text>
</comment>
<keyword evidence="1" id="KW-0472">Membrane</keyword>
<organism evidence="2 3">
    <name type="scientific">Rossellomorea vietnamensis</name>
    <dbReference type="NCBI Taxonomy" id="218284"/>
    <lineage>
        <taxon>Bacteria</taxon>
        <taxon>Bacillati</taxon>
        <taxon>Bacillota</taxon>
        <taxon>Bacilli</taxon>
        <taxon>Bacillales</taxon>
        <taxon>Bacillaceae</taxon>
        <taxon>Rossellomorea</taxon>
    </lineage>
</organism>
<name>A0A5D4MCB4_9BACI</name>
<feature type="transmembrane region" description="Helical" evidence="1">
    <location>
        <begin position="42"/>
        <end position="61"/>
    </location>
</feature>
<keyword evidence="1" id="KW-0812">Transmembrane</keyword>
<protein>
    <submittedName>
        <fullName evidence="2">Uncharacterized protein</fullName>
    </submittedName>
</protein>
<evidence type="ECO:0000313" key="2">
    <source>
        <dbReference type="EMBL" id="TYR99087.1"/>
    </source>
</evidence>
<dbReference type="RefSeq" id="WP_187444392.1">
    <property type="nucleotide sequence ID" value="NZ_VTEG01000007.1"/>
</dbReference>
<dbReference type="EMBL" id="VTEG01000007">
    <property type="protein sequence ID" value="TYR99087.1"/>
    <property type="molecule type" value="Genomic_DNA"/>
</dbReference>
<gene>
    <name evidence="2" type="ORF">FZC84_11975</name>
</gene>